<dbReference type="Proteomes" id="UP000094487">
    <property type="component" value="Unassembled WGS sequence"/>
</dbReference>
<reference evidence="1 2" key="1">
    <citation type="submission" date="2016-08" db="EMBL/GenBank/DDBJ databases">
        <title>Draft genome of the agarase producing Sphingomonas sp. MCT13.</title>
        <authorList>
            <person name="D'Andrea M.M."/>
            <person name="Rossolini G.M."/>
            <person name="Thaller M.C."/>
        </authorList>
    </citation>
    <scope>NUCLEOTIDE SEQUENCE [LARGE SCALE GENOMIC DNA]</scope>
    <source>
        <strain evidence="1 2">MCT13</strain>
    </source>
</reference>
<dbReference type="OrthoDB" id="9810604at2"/>
<proteinExistence type="predicted"/>
<dbReference type="EMBL" id="MDDS01000012">
    <property type="protein sequence ID" value="ODP38831.1"/>
    <property type="molecule type" value="Genomic_DNA"/>
</dbReference>
<protein>
    <submittedName>
        <fullName evidence="1">Conjugal transfer protein TraW</fullName>
    </submittedName>
</protein>
<organism evidence="1 2">
    <name type="scientific">Sphingomonas turrisvirgatae</name>
    <dbReference type="NCBI Taxonomy" id="1888892"/>
    <lineage>
        <taxon>Bacteria</taxon>
        <taxon>Pseudomonadati</taxon>
        <taxon>Pseudomonadota</taxon>
        <taxon>Alphaproteobacteria</taxon>
        <taxon>Sphingomonadales</taxon>
        <taxon>Sphingomonadaceae</taxon>
        <taxon>Sphingomonas</taxon>
    </lineage>
</organism>
<dbReference type="AlphaFoldDB" id="A0A1E3LYK7"/>
<gene>
    <name evidence="1" type="ORF">BFL28_13450</name>
</gene>
<keyword evidence="2" id="KW-1185">Reference proteome</keyword>
<accession>A0A1E3LYK7</accession>
<dbReference type="STRING" id="1888892.BFL28_13450"/>
<evidence type="ECO:0000313" key="2">
    <source>
        <dbReference type="Proteomes" id="UP000094487"/>
    </source>
</evidence>
<comment type="caution">
    <text evidence="1">The sequence shown here is derived from an EMBL/GenBank/DDBJ whole genome shotgun (WGS) entry which is preliminary data.</text>
</comment>
<evidence type="ECO:0000313" key="1">
    <source>
        <dbReference type="EMBL" id="ODP38831.1"/>
    </source>
</evidence>
<sequence length="203" mass="21980">MIGITGVAANTPQPAKTGTSTIGRVWPIAEPDALAEIEAKVATLPKDMSRQFGPRANWSALRAASLGVASVDRTRAVVPFHTLEFDIKLPDGRLIYPKGYSFNPLSYVKLPQRLVVVHPRDLPWALRTARTSDFVIVTAGDAIELGERTGRAIYLLEERVKERLGLTVAPVIVAQSGHKLILTEIGPKSRSAGIATPQREAAK</sequence>
<name>A0A1E3LYK7_9SPHN</name>